<dbReference type="AlphaFoldDB" id="A0A0F6YGH8"/>
<evidence type="ECO:0000313" key="2">
    <source>
        <dbReference type="Proteomes" id="UP000034883"/>
    </source>
</evidence>
<accession>A0A0F6YGH8</accession>
<dbReference type="KEGG" id="samy:DB32_000846"/>
<dbReference type="Proteomes" id="UP000034883">
    <property type="component" value="Chromosome"/>
</dbReference>
<dbReference type="EMBL" id="CP011125">
    <property type="protein sequence ID" value="AKF03697.1"/>
    <property type="molecule type" value="Genomic_DNA"/>
</dbReference>
<reference evidence="1 2" key="1">
    <citation type="submission" date="2015-03" db="EMBL/GenBank/DDBJ databases">
        <title>Genome assembly of Sandaracinus amylolyticus DSM 53668.</title>
        <authorList>
            <person name="Sharma G."/>
            <person name="Subramanian S."/>
        </authorList>
    </citation>
    <scope>NUCLEOTIDE SEQUENCE [LARGE SCALE GENOMIC DNA]</scope>
    <source>
        <strain evidence="1 2">DSM 53668</strain>
    </source>
</reference>
<organism evidence="1 2">
    <name type="scientific">Sandaracinus amylolyticus</name>
    <dbReference type="NCBI Taxonomy" id="927083"/>
    <lineage>
        <taxon>Bacteria</taxon>
        <taxon>Pseudomonadati</taxon>
        <taxon>Myxococcota</taxon>
        <taxon>Polyangia</taxon>
        <taxon>Polyangiales</taxon>
        <taxon>Sandaracinaceae</taxon>
        <taxon>Sandaracinus</taxon>
    </lineage>
</organism>
<sequence>MTVIDGQWRFVEGVVVAANLVAKHAHQRCAVLICRDLEPRDLQPGARV</sequence>
<proteinExistence type="predicted"/>
<gene>
    <name evidence="1" type="ORF">DB32_000846</name>
</gene>
<name>A0A0F6YGH8_9BACT</name>
<protein>
    <submittedName>
        <fullName evidence="1">Uncharacterized protein</fullName>
    </submittedName>
</protein>
<evidence type="ECO:0000313" key="1">
    <source>
        <dbReference type="EMBL" id="AKF03697.1"/>
    </source>
</evidence>
<keyword evidence="2" id="KW-1185">Reference proteome</keyword>